<reference evidence="2" key="1">
    <citation type="submission" date="2020-09" db="EMBL/GenBank/DDBJ databases">
        <title>A novel bacterium of genus Paenibacillus, isolated from South China Sea.</title>
        <authorList>
            <person name="Huang H."/>
            <person name="Mo K."/>
            <person name="Hu Y."/>
        </authorList>
    </citation>
    <scope>NUCLEOTIDE SEQUENCE</scope>
    <source>
        <strain evidence="2">IB182363</strain>
    </source>
</reference>
<evidence type="ECO:0000256" key="1">
    <source>
        <dbReference type="SAM" id="MobiDB-lite"/>
    </source>
</evidence>
<proteinExistence type="predicted"/>
<gene>
    <name evidence="2" type="ORF">IDH45_20080</name>
</gene>
<feature type="compositionally biased region" description="Basic and acidic residues" evidence="1">
    <location>
        <begin position="1"/>
        <end position="11"/>
    </location>
</feature>
<dbReference type="Proteomes" id="UP000639396">
    <property type="component" value="Unassembled WGS sequence"/>
</dbReference>
<name>A0A927H0P1_9BACL</name>
<dbReference type="AlphaFoldDB" id="A0A927H0P1"/>
<feature type="region of interest" description="Disordered" evidence="1">
    <location>
        <begin position="1"/>
        <end position="26"/>
    </location>
</feature>
<dbReference type="RefSeq" id="WP_190929911.1">
    <property type="nucleotide sequence ID" value="NZ_JACXJA010000028.1"/>
</dbReference>
<protein>
    <submittedName>
        <fullName evidence="2">Uncharacterized protein</fullName>
    </submittedName>
</protein>
<sequence length="61" mass="6926">MSGTNADERIGGRLQPSLETSETAYFGEDELPELSLDRNTESQIRSMFEYMRNPGKEIVLD</sequence>
<comment type="caution">
    <text evidence="2">The sequence shown here is derived from an EMBL/GenBank/DDBJ whole genome shotgun (WGS) entry which is preliminary data.</text>
</comment>
<accession>A0A927H0P1</accession>
<organism evidence="2 3">
    <name type="scientific">Paenibacillus oceani</name>
    <dbReference type="NCBI Taxonomy" id="2772510"/>
    <lineage>
        <taxon>Bacteria</taxon>
        <taxon>Bacillati</taxon>
        <taxon>Bacillota</taxon>
        <taxon>Bacilli</taxon>
        <taxon>Bacillales</taxon>
        <taxon>Paenibacillaceae</taxon>
        <taxon>Paenibacillus</taxon>
    </lineage>
</organism>
<evidence type="ECO:0000313" key="3">
    <source>
        <dbReference type="Proteomes" id="UP000639396"/>
    </source>
</evidence>
<dbReference type="Gene3D" id="3.90.79.10">
    <property type="entry name" value="Nucleoside Triphosphate Pyrophosphohydrolase"/>
    <property type="match status" value="1"/>
</dbReference>
<keyword evidence="3" id="KW-1185">Reference proteome</keyword>
<dbReference type="EMBL" id="JACXJA010000028">
    <property type="protein sequence ID" value="MBD2864286.1"/>
    <property type="molecule type" value="Genomic_DNA"/>
</dbReference>
<evidence type="ECO:0000313" key="2">
    <source>
        <dbReference type="EMBL" id="MBD2864286.1"/>
    </source>
</evidence>